<proteinExistence type="predicted"/>
<dbReference type="InterPro" id="IPR047121">
    <property type="entry name" value="YjiB-like"/>
</dbReference>
<organism evidence="2 3">
    <name type="scientific">Fusarium tricinctum</name>
    <dbReference type="NCBI Taxonomy" id="61284"/>
    <lineage>
        <taxon>Eukaryota</taxon>
        <taxon>Fungi</taxon>
        <taxon>Dikarya</taxon>
        <taxon>Ascomycota</taxon>
        <taxon>Pezizomycotina</taxon>
        <taxon>Sordariomycetes</taxon>
        <taxon>Hypocreomycetidae</taxon>
        <taxon>Hypocreales</taxon>
        <taxon>Nectriaceae</taxon>
        <taxon>Fusarium</taxon>
        <taxon>Fusarium tricinctum species complex</taxon>
    </lineage>
</organism>
<evidence type="ECO:0000259" key="1">
    <source>
        <dbReference type="Pfam" id="PF00190"/>
    </source>
</evidence>
<evidence type="ECO:0000313" key="3">
    <source>
        <dbReference type="Proteomes" id="UP000813427"/>
    </source>
</evidence>
<dbReference type="Proteomes" id="UP000813427">
    <property type="component" value="Unassembled WGS sequence"/>
</dbReference>
<gene>
    <name evidence="2" type="ORF">BKA59DRAFT_481220</name>
</gene>
<dbReference type="InterPro" id="IPR006045">
    <property type="entry name" value="Cupin_1"/>
</dbReference>
<dbReference type="PANTHER" id="PTHR36448">
    <property type="entry name" value="BLR7373 PROTEIN"/>
    <property type="match status" value="1"/>
</dbReference>
<feature type="domain" description="Cupin type-1" evidence="1">
    <location>
        <begin position="68"/>
        <end position="138"/>
    </location>
</feature>
<dbReference type="CDD" id="cd02219">
    <property type="entry name" value="cupin_YjlB-like"/>
    <property type="match status" value="1"/>
</dbReference>
<sequence length="249" mass="27592">MSPKVRKYHLFPTDHIPNSPRPLLHYKSVLDIKPGKTHCDPGEIWDMFTKNEWRVAWIFRYGQTQLSHFHSDAHECMAVLSGTATIRFGVADLSEDLEQNTYGSAWEDGGVTLEAEAGDIFIIPAGVAHKTHNCKPEADFKLMSPGNAHGIVADNPKETLSKLDLNGYTMMGAYSGGDWDFVQRGGIFEKSWAVPKPKYDPVFGLSEQGLVKTWSGNGGSVEGLRVTYDEDGNAVHTTIPHSKHPKARL</sequence>
<dbReference type="AlphaFoldDB" id="A0A8K0RV59"/>
<dbReference type="Gene3D" id="2.60.120.10">
    <property type="entry name" value="Jelly Rolls"/>
    <property type="match status" value="1"/>
</dbReference>
<keyword evidence="3" id="KW-1185">Reference proteome</keyword>
<dbReference type="InterPro" id="IPR011051">
    <property type="entry name" value="RmlC_Cupin_sf"/>
</dbReference>
<dbReference type="EMBL" id="JAGPXF010000005">
    <property type="protein sequence ID" value="KAH7242709.1"/>
    <property type="molecule type" value="Genomic_DNA"/>
</dbReference>
<protein>
    <recommendedName>
        <fullName evidence="1">Cupin type-1 domain-containing protein</fullName>
    </recommendedName>
</protein>
<dbReference type="Pfam" id="PF00190">
    <property type="entry name" value="Cupin_1"/>
    <property type="match status" value="1"/>
</dbReference>
<comment type="caution">
    <text evidence="2">The sequence shown here is derived from an EMBL/GenBank/DDBJ whole genome shotgun (WGS) entry which is preliminary data.</text>
</comment>
<dbReference type="InterPro" id="IPR014710">
    <property type="entry name" value="RmlC-like_jellyroll"/>
</dbReference>
<name>A0A8K0RV59_9HYPO</name>
<dbReference type="PANTHER" id="PTHR36448:SF3">
    <property type="entry name" value="CUPIN TYPE-2 DOMAIN-CONTAINING PROTEIN"/>
    <property type="match status" value="1"/>
</dbReference>
<reference evidence="2" key="1">
    <citation type="journal article" date="2021" name="Nat. Commun.">
        <title>Genetic determinants of endophytism in the Arabidopsis root mycobiome.</title>
        <authorList>
            <person name="Mesny F."/>
            <person name="Miyauchi S."/>
            <person name="Thiergart T."/>
            <person name="Pickel B."/>
            <person name="Atanasova L."/>
            <person name="Karlsson M."/>
            <person name="Huettel B."/>
            <person name="Barry K.W."/>
            <person name="Haridas S."/>
            <person name="Chen C."/>
            <person name="Bauer D."/>
            <person name="Andreopoulos W."/>
            <person name="Pangilinan J."/>
            <person name="LaButti K."/>
            <person name="Riley R."/>
            <person name="Lipzen A."/>
            <person name="Clum A."/>
            <person name="Drula E."/>
            <person name="Henrissat B."/>
            <person name="Kohler A."/>
            <person name="Grigoriev I.V."/>
            <person name="Martin F.M."/>
            <person name="Hacquard S."/>
        </authorList>
    </citation>
    <scope>NUCLEOTIDE SEQUENCE</scope>
    <source>
        <strain evidence="2">MPI-SDFR-AT-0068</strain>
    </source>
</reference>
<dbReference type="OrthoDB" id="2446447at2759"/>
<dbReference type="SUPFAM" id="SSF51182">
    <property type="entry name" value="RmlC-like cupins"/>
    <property type="match status" value="1"/>
</dbReference>
<evidence type="ECO:0000313" key="2">
    <source>
        <dbReference type="EMBL" id="KAH7242709.1"/>
    </source>
</evidence>
<accession>A0A8K0RV59</accession>